<dbReference type="GO" id="GO:0005737">
    <property type="term" value="C:cytoplasm"/>
    <property type="evidence" value="ECO:0007669"/>
    <property type="project" value="UniProtKB-SubCell"/>
</dbReference>
<sequence length="244" mass="25430">MIIIPAIDLKNGCCVRLEQGLMEKDTVFNDDPGAQAAEWQRQGGEILHIVDLDGAFAGEPKNRSAIESIVKSVTIPTQLGGGIRDIATIEAYLSLGIGRVIIGTAAQRNPAFVKEACAKFPGKIVVGIDAKNGMVAVQGWAEVTGITATELAKQFEGDGVSAIIYTDISRDGMMQGPNIEATKALAEAINIPVIASGGLSSLKDIENLIAIESSGVTGVITGKAIYSGAINLAEAIALTKKRQA</sequence>
<dbReference type="InterPro" id="IPR013785">
    <property type="entry name" value="Aldolase_TIM"/>
</dbReference>
<dbReference type="NCBIfam" id="TIGR00007">
    <property type="entry name" value="1-(5-phosphoribosyl)-5-[(5-phosphoribosylamino)methylideneamino]imidazole-4-carboxamide isomerase"/>
    <property type="match status" value="1"/>
</dbReference>
<dbReference type="HAMAP" id="MF_01014">
    <property type="entry name" value="HisA"/>
    <property type="match status" value="1"/>
</dbReference>
<evidence type="ECO:0000256" key="1">
    <source>
        <dbReference type="ARBA" id="ARBA00000901"/>
    </source>
</evidence>
<dbReference type="Proteomes" id="UP000568888">
    <property type="component" value="Unassembled WGS sequence"/>
</dbReference>
<dbReference type="Gene3D" id="3.20.20.70">
    <property type="entry name" value="Aldolase class I"/>
    <property type="match status" value="1"/>
</dbReference>
<dbReference type="GO" id="GO:0000162">
    <property type="term" value="P:L-tryptophan biosynthetic process"/>
    <property type="evidence" value="ECO:0007669"/>
    <property type="project" value="TreeGrafter"/>
</dbReference>
<accession>A0A6V8MYU7</accession>
<evidence type="ECO:0000256" key="4">
    <source>
        <dbReference type="ARBA" id="ARBA00009667"/>
    </source>
</evidence>
<dbReference type="NCBIfam" id="NF010112">
    <property type="entry name" value="PRK13585.1"/>
    <property type="match status" value="1"/>
</dbReference>
<dbReference type="CDD" id="cd04732">
    <property type="entry name" value="HisA"/>
    <property type="match status" value="1"/>
</dbReference>
<evidence type="ECO:0000256" key="3">
    <source>
        <dbReference type="ARBA" id="ARBA00005133"/>
    </source>
</evidence>
<evidence type="ECO:0000313" key="12">
    <source>
        <dbReference type="EMBL" id="GFO65301.1"/>
    </source>
</evidence>
<dbReference type="PANTHER" id="PTHR43090:SF2">
    <property type="entry name" value="1-(5-PHOSPHORIBOSYL)-5-[(5-PHOSPHORIBOSYLAMINO)METHYLIDENEAMINO] IMIDAZOLE-4-CARBOXAMIDE ISOMERASE"/>
    <property type="match status" value="1"/>
</dbReference>
<comment type="subcellular location">
    <subcellularLocation>
        <location evidence="2 9 11">Cytoplasm</location>
    </subcellularLocation>
</comment>
<dbReference type="InterPro" id="IPR023016">
    <property type="entry name" value="HisA/PriA"/>
</dbReference>
<dbReference type="PANTHER" id="PTHR43090">
    <property type="entry name" value="1-(5-PHOSPHORIBOSYL)-5-[(5-PHOSPHORIBOSYLAMINO)METHYLIDENEAMINO] IMIDAZOLE-4-CARBOXAMIDE ISOMERASE"/>
    <property type="match status" value="1"/>
</dbReference>
<evidence type="ECO:0000313" key="13">
    <source>
        <dbReference type="EMBL" id="UPU36518.1"/>
    </source>
</evidence>
<comment type="catalytic activity">
    <reaction evidence="1 9 11">
        <text>1-(5-phospho-beta-D-ribosyl)-5-[(5-phospho-beta-D-ribosylamino)methylideneamino]imidazole-4-carboxamide = 5-[(5-phospho-1-deoxy-D-ribulos-1-ylimino)methylamino]-1-(5-phospho-beta-D-ribosyl)imidazole-4-carboxamide</text>
        <dbReference type="Rhea" id="RHEA:15469"/>
        <dbReference type="ChEBI" id="CHEBI:58435"/>
        <dbReference type="ChEBI" id="CHEBI:58525"/>
        <dbReference type="EC" id="5.3.1.16"/>
    </reaction>
</comment>
<reference evidence="13" key="3">
    <citation type="submission" date="2022-04" db="EMBL/GenBank/DDBJ databases">
        <authorList>
            <person name="Liu G."/>
        </authorList>
    </citation>
    <scope>NUCLEOTIDE SEQUENCE</scope>
    <source>
        <strain evidence="13">RG22</strain>
    </source>
</reference>
<evidence type="ECO:0000256" key="8">
    <source>
        <dbReference type="ARBA" id="ARBA00023235"/>
    </source>
</evidence>
<dbReference type="InterPro" id="IPR044524">
    <property type="entry name" value="Isoase_HisA-like"/>
</dbReference>
<keyword evidence="7 9" id="KW-0368">Histidine biosynthesis</keyword>
<name>A0A6V8MYU7_9BACT</name>
<dbReference type="AlphaFoldDB" id="A0A6V8MYU7"/>
<reference evidence="12" key="2">
    <citation type="journal article" date="2021" name="Int. J. Syst. Evol. Microbiol.">
        <title>Geomonas silvestris sp. nov., Geomonas paludis sp. nov. and Geomonas limicola sp. nov., isolated from terrestrial environments, and emended description of the genus Geomonas.</title>
        <authorList>
            <person name="Itoh H."/>
            <person name="Xu Z."/>
            <person name="Masuda Y."/>
            <person name="Ushijima N."/>
            <person name="Hayakawa C."/>
            <person name="Shiratori Y."/>
            <person name="Senoo K."/>
        </authorList>
    </citation>
    <scope>NUCLEOTIDE SEQUENCE</scope>
    <source>
        <strain evidence="12">Red736</strain>
    </source>
</reference>
<evidence type="ECO:0000256" key="9">
    <source>
        <dbReference type="HAMAP-Rule" id="MF_01014"/>
    </source>
</evidence>
<evidence type="ECO:0000256" key="2">
    <source>
        <dbReference type="ARBA" id="ARBA00004496"/>
    </source>
</evidence>
<dbReference type="GO" id="GO:0003949">
    <property type="term" value="F:1-(5-phosphoribosyl)-5-[(5-phosphoribosylamino)methylideneamino]imidazole-4-carboxamide isomerase activity"/>
    <property type="evidence" value="ECO:0007669"/>
    <property type="project" value="UniProtKB-UniRule"/>
</dbReference>
<dbReference type="RefSeq" id="WP_183349257.1">
    <property type="nucleotide sequence ID" value="NZ_BLXY01000008.1"/>
</dbReference>
<evidence type="ECO:0000256" key="6">
    <source>
        <dbReference type="ARBA" id="ARBA00022605"/>
    </source>
</evidence>
<dbReference type="GO" id="GO:0000105">
    <property type="term" value="P:L-histidine biosynthetic process"/>
    <property type="evidence" value="ECO:0007669"/>
    <property type="project" value="UniProtKB-UniRule"/>
</dbReference>
<dbReference type="UniPathway" id="UPA00031">
    <property type="reaction ID" value="UER00009"/>
</dbReference>
<comment type="pathway">
    <text evidence="3 9 11">Amino-acid biosynthesis; L-histidine biosynthesis; L-histidine from 5-phospho-alpha-D-ribose 1-diphosphate: step 4/9.</text>
</comment>
<evidence type="ECO:0000256" key="5">
    <source>
        <dbReference type="ARBA" id="ARBA00022490"/>
    </source>
</evidence>
<dbReference type="EMBL" id="BLXY01000008">
    <property type="protein sequence ID" value="GFO65301.1"/>
    <property type="molecule type" value="Genomic_DNA"/>
</dbReference>
<evidence type="ECO:0000313" key="14">
    <source>
        <dbReference type="Proteomes" id="UP000568888"/>
    </source>
</evidence>
<dbReference type="EC" id="5.3.1.16" evidence="9 11"/>
<reference evidence="14" key="1">
    <citation type="submission" date="2020-06" db="EMBL/GenBank/DDBJ databases">
        <title>Draft genomic sequecing of Geomonas sp. Red736.</title>
        <authorList>
            <person name="Itoh H."/>
            <person name="Xu Z.X."/>
            <person name="Ushijima N."/>
            <person name="Masuda Y."/>
            <person name="Shiratori Y."/>
            <person name="Senoo K."/>
        </authorList>
    </citation>
    <scope>NUCLEOTIDE SEQUENCE [LARGE SCALE GENOMIC DNA]</scope>
    <source>
        <strain evidence="14">Red736</strain>
    </source>
</reference>
<dbReference type="FunFam" id="3.20.20.70:FF:000009">
    <property type="entry name" value="1-(5-phosphoribosyl)-5-[(5-phosphoribosylamino)methylideneamino] imidazole-4-carboxamide isomerase"/>
    <property type="match status" value="1"/>
</dbReference>
<organism evidence="12 14">
    <name type="scientific">Geomonas paludis</name>
    <dbReference type="NCBI Taxonomy" id="2740185"/>
    <lineage>
        <taxon>Bacteria</taxon>
        <taxon>Pseudomonadati</taxon>
        <taxon>Thermodesulfobacteriota</taxon>
        <taxon>Desulfuromonadia</taxon>
        <taxon>Geobacterales</taxon>
        <taxon>Geobacteraceae</taxon>
        <taxon>Geomonas</taxon>
    </lineage>
</organism>
<comment type="similarity">
    <text evidence="4 9 10">Belongs to the HisA/HisF family.</text>
</comment>
<feature type="active site" description="Proton donor" evidence="9">
    <location>
        <position position="129"/>
    </location>
</feature>
<dbReference type="InterPro" id="IPR006062">
    <property type="entry name" value="His_biosynth"/>
</dbReference>
<protein>
    <recommendedName>
        <fullName evidence="9 11">1-(5-phosphoribosyl)-5-[(5-phosphoribosylamino)methylideneamino] imidazole-4-carboxamide isomerase</fullName>
        <ecNumber evidence="9 11">5.3.1.16</ecNumber>
    </recommendedName>
    <alternativeName>
        <fullName evidence="9">Phosphoribosylformimino-5-aminoimidazole carboxamide ribotide isomerase</fullName>
    </alternativeName>
</protein>
<evidence type="ECO:0000256" key="7">
    <source>
        <dbReference type="ARBA" id="ARBA00023102"/>
    </source>
</evidence>
<evidence type="ECO:0000256" key="11">
    <source>
        <dbReference type="RuleBase" id="RU003658"/>
    </source>
</evidence>
<keyword evidence="8 9" id="KW-0413">Isomerase</keyword>
<evidence type="ECO:0000256" key="10">
    <source>
        <dbReference type="RuleBase" id="RU003657"/>
    </source>
</evidence>
<dbReference type="SUPFAM" id="SSF51366">
    <property type="entry name" value="Ribulose-phoshate binding barrel"/>
    <property type="match status" value="1"/>
</dbReference>
<gene>
    <name evidence="9 12" type="primary">hisA</name>
    <name evidence="12" type="ORF">GMPD_32200</name>
    <name evidence="13" type="ORF">M1B72_02100</name>
</gene>
<dbReference type="InterPro" id="IPR011060">
    <property type="entry name" value="RibuloseP-bd_barrel"/>
</dbReference>
<dbReference type="EMBL" id="CP096574">
    <property type="protein sequence ID" value="UPU36518.1"/>
    <property type="molecule type" value="Genomic_DNA"/>
</dbReference>
<keyword evidence="5 9" id="KW-0963">Cytoplasm</keyword>
<feature type="active site" description="Proton acceptor" evidence="9">
    <location>
        <position position="8"/>
    </location>
</feature>
<dbReference type="InterPro" id="IPR006063">
    <property type="entry name" value="HisA_bact_arch"/>
</dbReference>
<evidence type="ECO:0000313" key="15">
    <source>
        <dbReference type="Proteomes" id="UP000831485"/>
    </source>
</evidence>
<dbReference type="Proteomes" id="UP000831485">
    <property type="component" value="Chromosome"/>
</dbReference>
<proteinExistence type="inferred from homology"/>
<keyword evidence="15" id="KW-1185">Reference proteome</keyword>
<dbReference type="Pfam" id="PF00977">
    <property type="entry name" value="His_biosynth"/>
    <property type="match status" value="1"/>
</dbReference>
<keyword evidence="6 9" id="KW-0028">Amino-acid biosynthesis</keyword>